<dbReference type="SMART" id="SM00906">
    <property type="entry name" value="Fungal_trans"/>
    <property type="match status" value="1"/>
</dbReference>
<dbReference type="GeneID" id="83206360"/>
<dbReference type="CDD" id="cd12148">
    <property type="entry name" value="fungal_TF_MHR"/>
    <property type="match status" value="1"/>
</dbReference>
<evidence type="ECO:0000256" key="3">
    <source>
        <dbReference type="ARBA" id="ARBA00023163"/>
    </source>
</evidence>
<dbReference type="AlphaFoldDB" id="A0A9W9NID0"/>
<feature type="compositionally biased region" description="Acidic residues" evidence="5">
    <location>
        <begin position="118"/>
        <end position="132"/>
    </location>
</feature>
<dbReference type="GO" id="GO:0006351">
    <property type="term" value="P:DNA-templated transcription"/>
    <property type="evidence" value="ECO:0007669"/>
    <property type="project" value="InterPro"/>
</dbReference>
<evidence type="ECO:0000313" key="8">
    <source>
        <dbReference type="EMBL" id="KAJ5220557.1"/>
    </source>
</evidence>
<evidence type="ECO:0000256" key="2">
    <source>
        <dbReference type="ARBA" id="ARBA00023125"/>
    </source>
</evidence>
<keyword evidence="6" id="KW-0472">Membrane</keyword>
<dbReference type="GO" id="GO:0008270">
    <property type="term" value="F:zinc ion binding"/>
    <property type="evidence" value="ECO:0007669"/>
    <property type="project" value="InterPro"/>
</dbReference>
<accession>A0A9W9NID0</accession>
<dbReference type="InterPro" id="IPR007219">
    <property type="entry name" value="XnlR_reg_dom"/>
</dbReference>
<keyword evidence="2" id="KW-0238">DNA-binding</keyword>
<reference evidence="8" key="1">
    <citation type="submission" date="2022-11" db="EMBL/GenBank/DDBJ databases">
        <authorList>
            <person name="Petersen C."/>
        </authorList>
    </citation>
    <scope>NUCLEOTIDE SEQUENCE</scope>
    <source>
        <strain evidence="8">IBT 19713</strain>
    </source>
</reference>
<dbReference type="GO" id="GO:0000978">
    <property type="term" value="F:RNA polymerase II cis-regulatory region sequence-specific DNA binding"/>
    <property type="evidence" value="ECO:0007669"/>
    <property type="project" value="TreeGrafter"/>
</dbReference>
<dbReference type="GO" id="GO:0000981">
    <property type="term" value="F:DNA-binding transcription factor activity, RNA polymerase II-specific"/>
    <property type="evidence" value="ECO:0007669"/>
    <property type="project" value="TreeGrafter"/>
</dbReference>
<dbReference type="OrthoDB" id="3364175at2759"/>
<feature type="region of interest" description="Disordered" evidence="5">
    <location>
        <begin position="75"/>
        <end position="133"/>
    </location>
</feature>
<evidence type="ECO:0000256" key="4">
    <source>
        <dbReference type="ARBA" id="ARBA00023242"/>
    </source>
</evidence>
<feature type="domain" description="Xylanolytic transcriptional activator regulatory" evidence="7">
    <location>
        <begin position="340"/>
        <end position="413"/>
    </location>
</feature>
<evidence type="ECO:0000256" key="1">
    <source>
        <dbReference type="ARBA" id="ARBA00023015"/>
    </source>
</evidence>
<keyword evidence="1" id="KW-0805">Transcription regulation</keyword>
<protein>
    <submittedName>
        <fullName evidence="8">Transcriptional regulatory protein GAL4</fullName>
    </submittedName>
</protein>
<reference evidence="8" key="2">
    <citation type="journal article" date="2023" name="IMA Fungus">
        <title>Comparative genomic study of the Penicillium genus elucidates a diverse pangenome and 15 lateral gene transfer events.</title>
        <authorList>
            <person name="Petersen C."/>
            <person name="Sorensen T."/>
            <person name="Nielsen M.R."/>
            <person name="Sondergaard T.E."/>
            <person name="Sorensen J.L."/>
            <person name="Fitzpatrick D.A."/>
            <person name="Frisvad J.C."/>
            <person name="Nielsen K.L."/>
        </authorList>
    </citation>
    <scope>NUCLEOTIDE SEQUENCE</scope>
    <source>
        <strain evidence="8">IBT 19713</strain>
    </source>
</reference>
<sequence length="672" mass="75756">MAPDLQRPVLRLARTRDEGSHWLAAAAGIGSRAVMGGDRTALYVRNWDANAITRKHSYFEKLEKRLRDIEDKLDQVQENQTLSPTGGTASSAHRKEERGSNLERTIRSINPGASRDPPEEDFGDLDTTEDPIDGMGAIKFTEEEDWGYFGPSSNIAFLRYISVALARTESWSQDPLSLPPAAPSDEIASGVNVSRPHHAEDDAARRQQSRVYGKVNMHALPSEDRAWTLIKEYFQKTGQLLPFVHEESFCATFLEMKRSNFTKARRTWLGLLNIIFAMATTLCVETDMSTEKRIEESDVFYQRANELCDKESKRNISLELVQYLLILGQYLQGTQKSVQAWTVHGLAITTAFQLGLHSPKSNKRFPPLENEIRKRVWLGCILLDRSLSMTFGRPAMIPESYCKLDLPAATFQIVGNSTSSSKEPRGDATFYTATVTLYDVMYRIIDSCYGQNLGLDETRSDSDLLTVILKGEEQLHAWKSSLASLQMSLYTEPIGKDTLQNMKSSNKILHRFTIVLSVRYHNLNILLHRPSLEKFLDVCGRGASNNEHASQCMIQHFGIASIEKCVLSAMTVISIVRTVVLAEGWQRDLLGAWNYSLFYTFNAALVIFAAMLVARHDHHHNADRVSLWKFIEGALPYFEMAVEALQSLDRGNRVVDRCIGYLCQLPIARVTS</sequence>
<comment type="caution">
    <text evidence="8">The sequence shown here is derived from an EMBL/GenBank/DDBJ whole genome shotgun (WGS) entry which is preliminary data.</text>
</comment>
<organism evidence="8 9">
    <name type="scientific">Penicillium chermesinum</name>
    <dbReference type="NCBI Taxonomy" id="63820"/>
    <lineage>
        <taxon>Eukaryota</taxon>
        <taxon>Fungi</taxon>
        <taxon>Dikarya</taxon>
        <taxon>Ascomycota</taxon>
        <taxon>Pezizomycotina</taxon>
        <taxon>Eurotiomycetes</taxon>
        <taxon>Eurotiomycetidae</taxon>
        <taxon>Eurotiales</taxon>
        <taxon>Aspergillaceae</taxon>
        <taxon>Penicillium</taxon>
    </lineage>
</organism>
<gene>
    <name evidence="8" type="ORF">N7468_009761</name>
</gene>
<feature type="non-terminal residue" evidence="8">
    <location>
        <position position="1"/>
    </location>
</feature>
<evidence type="ECO:0000259" key="7">
    <source>
        <dbReference type="SMART" id="SM00906"/>
    </source>
</evidence>
<evidence type="ECO:0000256" key="6">
    <source>
        <dbReference type="SAM" id="Phobius"/>
    </source>
</evidence>
<keyword evidence="4" id="KW-0539">Nucleus</keyword>
<dbReference type="PANTHER" id="PTHR47424">
    <property type="entry name" value="REGULATORY PROTEIN GAL4"/>
    <property type="match status" value="1"/>
</dbReference>
<proteinExistence type="predicted"/>
<evidence type="ECO:0000313" key="9">
    <source>
        <dbReference type="Proteomes" id="UP001150941"/>
    </source>
</evidence>
<keyword evidence="6" id="KW-0812">Transmembrane</keyword>
<dbReference type="RefSeq" id="XP_058327387.1">
    <property type="nucleotide sequence ID" value="XM_058479057.1"/>
</dbReference>
<dbReference type="PANTHER" id="PTHR47424:SF3">
    <property type="entry name" value="REGULATORY PROTEIN GAL4"/>
    <property type="match status" value="1"/>
</dbReference>
<dbReference type="GO" id="GO:0000435">
    <property type="term" value="P:positive regulation of transcription from RNA polymerase II promoter by galactose"/>
    <property type="evidence" value="ECO:0007669"/>
    <property type="project" value="TreeGrafter"/>
</dbReference>
<dbReference type="InterPro" id="IPR051127">
    <property type="entry name" value="Fungal_SecMet_Regulators"/>
</dbReference>
<dbReference type="Proteomes" id="UP001150941">
    <property type="component" value="Unassembled WGS sequence"/>
</dbReference>
<feature type="compositionally biased region" description="Basic and acidic residues" evidence="5">
    <location>
        <begin position="93"/>
        <end position="106"/>
    </location>
</feature>
<feature type="transmembrane region" description="Helical" evidence="6">
    <location>
        <begin position="597"/>
        <end position="614"/>
    </location>
</feature>
<keyword evidence="6" id="KW-1133">Transmembrane helix</keyword>
<evidence type="ECO:0000256" key="5">
    <source>
        <dbReference type="SAM" id="MobiDB-lite"/>
    </source>
</evidence>
<name>A0A9W9NID0_9EURO</name>
<dbReference type="EMBL" id="JAPQKS010000007">
    <property type="protein sequence ID" value="KAJ5220557.1"/>
    <property type="molecule type" value="Genomic_DNA"/>
</dbReference>
<keyword evidence="9" id="KW-1185">Reference proteome</keyword>
<feature type="compositionally biased region" description="Polar residues" evidence="5">
    <location>
        <begin position="76"/>
        <end position="91"/>
    </location>
</feature>
<keyword evidence="3" id="KW-0804">Transcription</keyword>
<dbReference type="GO" id="GO:0005634">
    <property type="term" value="C:nucleus"/>
    <property type="evidence" value="ECO:0007669"/>
    <property type="project" value="TreeGrafter"/>
</dbReference>
<dbReference type="Pfam" id="PF04082">
    <property type="entry name" value="Fungal_trans"/>
    <property type="match status" value="1"/>
</dbReference>